<protein>
    <submittedName>
        <fullName evidence="2">Uncharacterized protein</fullName>
    </submittedName>
</protein>
<name>A0ABY8D291_9HYPH</name>
<gene>
    <name evidence="2" type="ORF">PYH38_002632</name>
</gene>
<keyword evidence="3" id="KW-1185">Reference proteome</keyword>
<dbReference type="EMBL" id="CP120371">
    <property type="protein sequence ID" value="WEX83813.1"/>
    <property type="molecule type" value="Genomic_DNA"/>
</dbReference>
<proteinExistence type="predicted"/>
<sequence>MLKAFTAVSCACVLIELASINPVAAENVPKELVGQSFDAHFWHSAAQVLEPAGRANC</sequence>
<feature type="signal peptide" evidence="1">
    <location>
        <begin position="1"/>
        <end position="25"/>
    </location>
</feature>
<accession>A0ABY8D291</accession>
<evidence type="ECO:0000313" key="3">
    <source>
        <dbReference type="Proteomes" id="UP001235547"/>
    </source>
</evidence>
<keyword evidence="1" id="KW-0732">Signal</keyword>
<dbReference type="Proteomes" id="UP001235547">
    <property type="component" value="Chromosome 1"/>
</dbReference>
<organism evidence="2 3">
    <name type="scientific">Sinorhizobium numidicum</name>
    <dbReference type="NCBI Taxonomy" id="680248"/>
    <lineage>
        <taxon>Bacteria</taxon>
        <taxon>Pseudomonadati</taxon>
        <taxon>Pseudomonadota</taxon>
        <taxon>Alphaproteobacteria</taxon>
        <taxon>Hyphomicrobiales</taxon>
        <taxon>Rhizobiaceae</taxon>
        <taxon>Sinorhizobium/Ensifer group</taxon>
        <taxon>Sinorhizobium</taxon>
    </lineage>
</organism>
<reference evidence="2 3" key="1">
    <citation type="submission" date="2023-03" db="EMBL/GenBank/DDBJ databases">
        <authorList>
            <person name="Kaur S."/>
            <person name="Espinosa-Saiz D."/>
            <person name="Velazquez E."/>
            <person name="Menendez E."/>
            <person name="diCenzo G.C."/>
        </authorList>
    </citation>
    <scope>NUCLEOTIDE SEQUENCE [LARGE SCALE GENOMIC DNA]</scope>
    <source>
        <strain evidence="2 3">LMG 27395</strain>
    </source>
</reference>
<feature type="chain" id="PRO_5046644444" evidence="1">
    <location>
        <begin position="26"/>
        <end position="57"/>
    </location>
</feature>
<evidence type="ECO:0000256" key="1">
    <source>
        <dbReference type="SAM" id="SignalP"/>
    </source>
</evidence>
<evidence type="ECO:0000313" key="2">
    <source>
        <dbReference type="EMBL" id="WEX83813.1"/>
    </source>
</evidence>